<dbReference type="HOGENOM" id="CLU_1011972_0_0_1"/>
<gene>
    <name evidence="1" type="ORF">A1O5_04054</name>
</gene>
<protein>
    <submittedName>
        <fullName evidence="1">Uncharacterized protein</fullName>
    </submittedName>
</protein>
<reference evidence="1 2" key="1">
    <citation type="submission" date="2013-03" db="EMBL/GenBank/DDBJ databases">
        <title>The Genome Sequence of Cladophialophora psammophila CBS 110553.</title>
        <authorList>
            <consortium name="The Broad Institute Genomics Platform"/>
            <person name="Cuomo C."/>
            <person name="de Hoog S."/>
            <person name="Gorbushina A."/>
            <person name="Walker B."/>
            <person name="Young S.K."/>
            <person name="Zeng Q."/>
            <person name="Gargeya S."/>
            <person name="Fitzgerald M."/>
            <person name="Haas B."/>
            <person name="Abouelleil A."/>
            <person name="Allen A.W."/>
            <person name="Alvarado L."/>
            <person name="Arachchi H.M."/>
            <person name="Berlin A.M."/>
            <person name="Chapman S.B."/>
            <person name="Gainer-Dewar J."/>
            <person name="Goldberg J."/>
            <person name="Griggs A."/>
            <person name="Gujja S."/>
            <person name="Hansen M."/>
            <person name="Howarth C."/>
            <person name="Imamovic A."/>
            <person name="Ireland A."/>
            <person name="Larimer J."/>
            <person name="McCowan C."/>
            <person name="Murphy C."/>
            <person name="Pearson M."/>
            <person name="Poon T.W."/>
            <person name="Priest M."/>
            <person name="Roberts A."/>
            <person name="Saif S."/>
            <person name="Shea T."/>
            <person name="Sisk P."/>
            <person name="Sykes S."/>
            <person name="Wortman J."/>
            <person name="Nusbaum C."/>
            <person name="Birren B."/>
        </authorList>
    </citation>
    <scope>NUCLEOTIDE SEQUENCE [LARGE SCALE GENOMIC DNA]</scope>
    <source>
        <strain evidence="1 2">CBS 110553</strain>
    </source>
</reference>
<evidence type="ECO:0000313" key="1">
    <source>
        <dbReference type="EMBL" id="EXJ72906.1"/>
    </source>
</evidence>
<dbReference type="RefSeq" id="XP_007742853.1">
    <property type="nucleotide sequence ID" value="XM_007744663.1"/>
</dbReference>
<comment type="caution">
    <text evidence="1">The sequence shown here is derived from an EMBL/GenBank/DDBJ whole genome shotgun (WGS) entry which is preliminary data.</text>
</comment>
<name>W9X7M6_9EURO</name>
<keyword evidence="2" id="KW-1185">Reference proteome</keyword>
<accession>W9X7M6</accession>
<dbReference type="AlphaFoldDB" id="W9X7M6"/>
<dbReference type="EMBL" id="AMGX01000005">
    <property type="protein sequence ID" value="EXJ72906.1"/>
    <property type="molecule type" value="Genomic_DNA"/>
</dbReference>
<dbReference type="Proteomes" id="UP000019471">
    <property type="component" value="Unassembled WGS sequence"/>
</dbReference>
<proteinExistence type="predicted"/>
<dbReference type="STRING" id="1182543.W9X7M6"/>
<organism evidence="1 2">
    <name type="scientific">Cladophialophora psammophila CBS 110553</name>
    <dbReference type="NCBI Taxonomy" id="1182543"/>
    <lineage>
        <taxon>Eukaryota</taxon>
        <taxon>Fungi</taxon>
        <taxon>Dikarya</taxon>
        <taxon>Ascomycota</taxon>
        <taxon>Pezizomycotina</taxon>
        <taxon>Eurotiomycetes</taxon>
        <taxon>Chaetothyriomycetidae</taxon>
        <taxon>Chaetothyriales</taxon>
        <taxon>Herpotrichiellaceae</taxon>
        <taxon>Cladophialophora</taxon>
    </lineage>
</organism>
<evidence type="ECO:0000313" key="2">
    <source>
        <dbReference type="Proteomes" id="UP000019471"/>
    </source>
</evidence>
<dbReference type="OrthoDB" id="194358at2759"/>
<sequence>MGFGTRGSENAATLVDFHELNRVRAKLKEGESVPGVHDDCDEDVFEELHEGTTRLQLRGVEEPEQLGIPAEPWNVWDKDVPVAKIDTNFANRETVEETATPTHKTAGEDDHQNLHPAEFADSFTRTLPALGLIWDITYTTGSWNEPGSPAPVQSLESLFPEGTLDLFGEDGTGFLSTSLTVADGFGDEALATFMPEESTFPPSLPASGLDFMTASPYIGTLPLINSDPEFHEFDNAGNACDFFNHGLMILDSDGDFSNCDLGLFVDVDMQECHAI</sequence>
<dbReference type="GeneID" id="19188780"/>